<name>A0A956RP93_UNCEI</name>
<feature type="transmembrane region" description="Helical" evidence="1">
    <location>
        <begin position="172"/>
        <end position="199"/>
    </location>
</feature>
<evidence type="ECO:0000313" key="3">
    <source>
        <dbReference type="Proteomes" id="UP000697710"/>
    </source>
</evidence>
<protein>
    <submittedName>
        <fullName evidence="2">Uncharacterized protein</fullName>
    </submittedName>
</protein>
<feature type="transmembrane region" description="Helical" evidence="1">
    <location>
        <begin position="296"/>
        <end position="318"/>
    </location>
</feature>
<gene>
    <name evidence="2" type="ORF">KC729_11980</name>
</gene>
<comment type="caution">
    <text evidence="2">The sequence shown here is derived from an EMBL/GenBank/DDBJ whole genome shotgun (WGS) entry which is preliminary data.</text>
</comment>
<dbReference type="EMBL" id="JAGQHR010000371">
    <property type="protein sequence ID" value="MCA9728396.1"/>
    <property type="molecule type" value="Genomic_DNA"/>
</dbReference>
<feature type="transmembrane region" description="Helical" evidence="1">
    <location>
        <begin position="87"/>
        <end position="107"/>
    </location>
</feature>
<keyword evidence="1" id="KW-1133">Transmembrane helix</keyword>
<evidence type="ECO:0000313" key="2">
    <source>
        <dbReference type="EMBL" id="MCA9728396.1"/>
    </source>
</evidence>
<accession>A0A956RP93</accession>
<reference evidence="2" key="2">
    <citation type="journal article" date="2021" name="Microbiome">
        <title>Successional dynamics and alternative stable states in a saline activated sludge microbial community over 9 years.</title>
        <authorList>
            <person name="Wang Y."/>
            <person name="Ye J."/>
            <person name="Ju F."/>
            <person name="Liu L."/>
            <person name="Boyd J.A."/>
            <person name="Deng Y."/>
            <person name="Parks D.H."/>
            <person name="Jiang X."/>
            <person name="Yin X."/>
            <person name="Woodcroft B.J."/>
            <person name="Tyson G.W."/>
            <person name="Hugenholtz P."/>
            <person name="Polz M.F."/>
            <person name="Zhang T."/>
        </authorList>
    </citation>
    <scope>NUCLEOTIDE SEQUENCE</scope>
    <source>
        <strain evidence="2">HKST-UBA01</strain>
    </source>
</reference>
<dbReference type="AlphaFoldDB" id="A0A956RP93"/>
<feature type="transmembrane region" description="Helical" evidence="1">
    <location>
        <begin position="211"/>
        <end position="230"/>
    </location>
</feature>
<feature type="transmembrane region" description="Helical" evidence="1">
    <location>
        <begin position="54"/>
        <end position="75"/>
    </location>
</feature>
<reference evidence="2" key="1">
    <citation type="submission" date="2020-04" db="EMBL/GenBank/DDBJ databases">
        <authorList>
            <person name="Zhang T."/>
        </authorList>
    </citation>
    <scope>NUCLEOTIDE SEQUENCE</scope>
    <source>
        <strain evidence="2">HKST-UBA01</strain>
    </source>
</reference>
<keyword evidence="1" id="KW-0812">Transmembrane</keyword>
<dbReference type="Proteomes" id="UP000697710">
    <property type="component" value="Unassembled WGS sequence"/>
</dbReference>
<proteinExistence type="predicted"/>
<sequence>MPPHPRNRRLAILLALIALDALVTAFFVFRGPAETDTARYALDFYRWMRGEKELAGLFNAEMSFGFYAGLAAWQRLHPVSLAALPDLLNWISWGCGVLATGACYLWWERWWDGRVATRLTLLFIATPAYWSLHLYGNTNIIGLALAAAAVAATPGSDGPAGSAGSARQIGRTILAVSLGIATLCVRTDLILLAPALAAFVLWGRDRPSRRMAIFIFAASLAGYALLRWMAVGSGGAGGTLARHWGSNLSLSDPRWLLGSFLQNSVFLGSAGPPLIFLASVIAFFGVSRARVRPATLLWIAPAALFVFFSRVHLTRILLPQLPGVLLPLAVWATEGGRRRDLALAGIVLSAHLVMGAVPSLMETARRDDSHPPRVNHYFFRGIAVRDHLTIQHTTDELLADARGLVEEIEADSAGIAIVGEDVVCYELYLESRHPGSRVTRVGRRYQVDLQRMDIPGHGAPVYLLMPRWGEDPSIALREFGVPDGVRPRYTRFESRLRGRSP</sequence>
<feature type="transmembrane region" description="Helical" evidence="1">
    <location>
        <begin position="12"/>
        <end position="33"/>
    </location>
</feature>
<organism evidence="2 3">
    <name type="scientific">Eiseniibacteriota bacterium</name>
    <dbReference type="NCBI Taxonomy" id="2212470"/>
    <lineage>
        <taxon>Bacteria</taxon>
        <taxon>Candidatus Eiseniibacteriota</taxon>
    </lineage>
</organism>
<keyword evidence="1" id="KW-0472">Membrane</keyword>
<feature type="transmembrane region" description="Helical" evidence="1">
    <location>
        <begin position="265"/>
        <end position="284"/>
    </location>
</feature>
<evidence type="ECO:0000256" key="1">
    <source>
        <dbReference type="SAM" id="Phobius"/>
    </source>
</evidence>
<feature type="transmembrane region" description="Helical" evidence="1">
    <location>
        <begin position="119"/>
        <end position="152"/>
    </location>
</feature>